<sequence>MTSIWEVIDRAETGTYMEETDFDLKIVAKKCKELVKEYDIRYDPKQIITSDDSLADDVFEAGLRLALESGIYCIDTKRVVKFEEYELKEGIISAPRRLIIGQNKDSRILYARGIEDERSPIICGGQAGAAIPEEWYLPMAISYMKEPLVDMINNGGLAVVEGRKVRTKTPLEIQATRRELSMLREAARRAGRPGISFIAAESSVSAMGDLAIASERYMRRTDSHLVALLNELKTDFDRISKVVNFYEYGAHNVTLVDPIIGGYAGGPEGVAVCFVASFLLGRAMYGSDFHVCHPIHFRYMSTSAPECMWNLNIVGQAMARNAPFIIMGDVWTSAGAGSEMVFYETAANTITNVVTGSHPLGVSATNGKYPHATGLETRFMAEVAHAAVRSKLNRKSANAIVVELAKRYADKQGKPDIGKPFPELYDVGRVIPKPEWNATYLKMKKEISEMTGLEF</sequence>
<reference evidence="5 6" key="1">
    <citation type="submission" date="2018-12" db="EMBL/GenBank/DDBJ databases">
        <title>The complete genome of the methanogenic archaea of the candidate phylum Verstraetearchaeota, obtained from the metagenome of underground thermal water.</title>
        <authorList>
            <person name="Kadnikov V.V."/>
            <person name="Mardanov A.V."/>
            <person name="Beletsky A.V."/>
            <person name="Karnachuk O.V."/>
            <person name="Ravin N.V."/>
        </authorList>
    </citation>
    <scope>NUCLEOTIDE SEQUENCE [LARGE SCALE GENOMIC DNA]</scope>
    <source>
        <strain evidence="5">Ch88</strain>
    </source>
</reference>
<dbReference type="EC" id="2.1.1.248" evidence="3"/>
<comment type="similarity">
    <text evidence="2">Belongs to the monomethylamine methyltransferase family.</text>
</comment>
<evidence type="ECO:0000256" key="1">
    <source>
        <dbReference type="ARBA" id="ARBA00005111"/>
    </source>
</evidence>
<gene>
    <name evidence="5" type="ORF">Metus_0523</name>
</gene>
<organism evidence="5 6">
    <name type="scientific">Methanosuratincola subterraneus</name>
    <dbReference type="NCBI Taxonomy" id="2593994"/>
    <lineage>
        <taxon>Archaea</taxon>
        <taxon>Thermoproteota</taxon>
        <taxon>Methanosuratincolia</taxon>
        <taxon>Candidatus Methanomethylicales</taxon>
        <taxon>Candidatus Methanomethylicaceae</taxon>
        <taxon>Candidatus Methanosuratincola (ex Vanwonterghem et al. 2016)</taxon>
    </lineage>
</organism>
<evidence type="ECO:0000256" key="4">
    <source>
        <dbReference type="ARBA" id="ARBA00047505"/>
    </source>
</evidence>
<dbReference type="InterPro" id="IPR008031">
    <property type="entry name" value="MtmB_MeTrfase"/>
</dbReference>
<dbReference type="AlphaFoldDB" id="A0A3S3VG03"/>
<name>A0A3S3VG03_METS7</name>
<evidence type="ECO:0000313" key="6">
    <source>
        <dbReference type="Proteomes" id="UP000288215"/>
    </source>
</evidence>
<dbReference type="Proteomes" id="UP000288215">
    <property type="component" value="Unassembled WGS sequence"/>
</dbReference>
<evidence type="ECO:0000256" key="3">
    <source>
        <dbReference type="ARBA" id="ARBA00012853"/>
    </source>
</evidence>
<evidence type="ECO:0000256" key="2">
    <source>
        <dbReference type="ARBA" id="ARBA00009675"/>
    </source>
</evidence>
<comment type="catalytic activity">
    <reaction evidence="4">
        <text>Co(I)-[methylamine-specific corrinoid protein] + methylamine + H(+) = methyl-Co(III)-[methylamine-specific corrinoid protein] + NH4(+)</text>
        <dbReference type="Rhea" id="RHEA:26059"/>
        <dbReference type="Rhea" id="RHEA-COMP:11120"/>
        <dbReference type="Rhea" id="RHEA-COMP:11121"/>
        <dbReference type="ChEBI" id="CHEBI:15378"/>
        <dbReference type="ChEBI" id="CHEBI:28938"/>
        <dbReference type="ChEBI" id="CHEBI:59338"/>
        <dbReference type="ChEBI" id="CHEBI:85033"/>
        <dbReference type="ChEBI" id="CHEBI:85035"/>
        <dbReference type="EC" id="2.1.1.248"/>
    </reaction>
</comment>
<comment type="caution">
    <text evidence="5">The sequence shown here is derived from an EMBL/GenBank/DDBJ whole genome shotgun (WGS) entry which is preliminary data.</text>
</comment>
<dbReference type="Gene3D" id="3.20.20.460">
    <property type="entry name" value="Monomethylamine methyltransferase MtmB"/>
    <property type="match status" value="1"/>
</dbReference>
<protein>
    <recommendedName>
        <fullName evidence="3">[methylamine--corrinoid protein] Co-methyltransferase</fullName>
        <ecNumber evidence="3">2.1.1.248</ecNumber>
    </recommendedName>
</protein>
<dbReference type="Pfam" id="PF05369">
    <property type="entry name" value="MtmB"/>
    <property type="match status" value="1"/>
</dbReference>
<evidence type="ECO:0000313" key="5">
    <source>
        <dbReference type="EMBL" id="RWX73744.1"/>
    </source>
</evidence>
<proteinExistence type="inferred from homology"/>
<dbReference type="SUPFAM" id="SSF75098">
    <property type="entry name" value="Monomethylamine methyltransferase MtmB"/>
    <property type="match status" value="1"/>
</dbReference>
<accession>A0A3S3VG03</accession>
<comment type="pathway">
    <text evidence="1">One-carbon metabolism; methanogenesis from methylamine.</text>
</comment>
<dbReference type="InterPro" id="IPR036655">
    <property type="entry name" value="MtmB_sf"/>
</dbReference>
<dbReference type="GO" id="GO:0043852">
    <property type="term" value="F:monomethylamine methyltransferase activity"/>
    <property type="evidence" value="ECO:0007669"/>
    <property type="project" value="UniProtKB-EC"/>
</dbReference>
<dbReference type="EMBL" id="RXGA01000002">
    <property type="protein sequence ID" value="RWX73744.1"/>
    <property type="molecule type" value="Genomic_DNA"/>
</dbReference>
<dbReference type="UniPathway" id="UPA00643"/>
<dbReference type="GO" id="GO:0032259">
    <property type="term" value="P:methylation"/>
    <property type="evidence" value="ECO:0007669"/>
    <property type="project" value="InterPro"/>
</dbReference>